<gene>
    <name evidence="1" type="ORF">CfE428DRAFT_5509</name>
</gene>
<reference evidence="1 2" key="1">
    <citation type="journal article" date="2011" name="J. Bacteriol.">
        <title>Genome sequence of Chthoniobacter flavus Ellin428, an aerobic heterotrophic soil bacterium.</title>
        <authorList>
            <person name="Kant R."/>
            <person name="van Passel M.W."/>
            <person name="Palva A."/>
            <person name="Lucas S."/>
            <person name="Lapidus A."/>
            <person name="Glavina Del Rio T."/>
            <person name="Dalin E."/>
            <person name="Tice H."/>
            <person name="Bruce D."/>
            <person name="Goodwin L."/>
            <person name="Pitluck S."/>
            <person name="Larimer F.W."/>
            <person name="Land M.L."/>
            <person name="Hauser L."/>
            <person name="Sangwan P."/>
            <person name="de Vos W.M."/>
            <person name="Janssen P.H."/>
            <person name="Smidt H."/>
        </authorList>
    </citation>
    <scope>NUCLEOTIDE SEQUENCE [LARGE SCALE GENOMIC DNA]</scope>
    <source>
        <strain evidence="1 2">Ellin428</strain>
    </source>
</reference>
<evidence type="ECO:0000313" key="2">
    <source>
        <dbReference type="Proteomes" id="UP000005824"/>
    </source>
</evidence>
<accession>B4D9B9</accession>
<sequence>MIRGYFRSWWDDRLRAAVFPVVRRVYAAVVVVGLCGCPLHAQQVSKAETVTPEDLGFTKYIFEATAHAGDLVVFREDEYDDGKLKSRFETIAHPSATGGKHSESVLLMDWGFLSAQSRGPLGGSYQLRAASSTHYLDLARLMETASTNDVDAQSHTAQARFTFETLESRKRVVKKFVFSIFTEAYDSVKHRHPSLPAAAAGGWVSAGPVEDVK</sequence>
<dbReference type="Proteomes" id="UP000005824">
    <property type="component" value="Unassembled WGS sequence"/>
</dbReference>
<protein>
    <submittedName>
        <fullName evidence="1">Uncharacterized protein</fullName>
    </submittedName>
</protein>
<name>B4D9B9_9BACT</name>
<comment type="caution">
    <text evidence="1">The sequence shown here is derived from an EMBL/GenBank/DDBJ whole genome shotgun (WGS) entry which is preliminary data.</text>
</comment>
<dbReference type="EMBL" id="ABVL01000026">
    <property type="protein sequence ID" value="EDY16880.1"/>
    <property type="molecule type" value="Genomic_DNA"/>
</dbReference>
<evidence type="ECO:0000313" key="1">
    <source>
        <dbReference type="EMBL" id="EDY16880.1"/>
    </source>
</evidence>
<organism evidence="1 2">
    <name type="scientific">Chthoniobacter flavus Ellin428</name>
    <dbReference type="NCBI Taxonomy" id="497964"/>
    <lineage>
        <taxon>Bacteria</taxon>
        <taxon>Pseudomonadati</taxon>
        <taxon>Verrucomicrobiota</taxon>
        <taxon>Spartobacteria</taxon>
        <taxon>Chthoniobacterales</taxon>
        <taxon>Chthoniobacteraceae</taxon>
        <taxon>Chthoniobacter</taxon>
    </lineage>
</organism>
<dbReference type="AlphaFoldDB" id="B4D9B9"/>
<proteinExistence type="predicted"/>
<keyword evidence="2" id="KW-1185">Reference proteome</keyword>
<dbReference type="InParanoid" id="B4D9B9"/>